<dbReference type="PANTHER" id="PTHR38248:SF2">
    <property type="entry name" value="FUNK1 11"/>
    <property type="match status" value="1"/>
</dbReference>
<dbReference type="Proteomes" id="UP000076871">
    <property type="component" value="Unassembled WGS sequence"/>
</dbReference>
<dbReference type="InterPro" id="IPR011009">
    <property type="entry name" value="Kinase-like_dom_sf"/>
</dbReference>
<name>A0A165FF67_9APHY</name>
<sequence length="523" mass="60267">MMSELCHRSLDMIPEELEKESRPAVVQSGMYAAEMLSRRYAMRAVNVVIVDELAWVWWYDQQGTIQSSGIDFIKDLPCFLVLIATFRHLGLREWGVDATLGRDGRQYHLRRATREHTRNDKTVHEIHPRRKPHGFDVVFGDREDQTNVKTVATVTRPDKIVKSQYPPFGPETRDFEATQKKATQADAVMKIYWPEVTLTSEAVVLEHAVELGRGDPLIEGHLPTVLASYDLGYSTGTIGEDIQKERRTDGDAIGDSRCMRLLLMRKLLPIEGLPAEEFLRVWVECYRCHFALWMKGFEHTDISIDNLLYDPISRKGVLNVFDLARIRLDSKNQATGQEQTGAIPFMAMDLLSRECFRGEIVRLYRHDFESFLWILPHKLLRGVDEQGANLAKWDTGDYNRCLDSKNTFLNTNLGRWRAKDENERVWEGIGYWLMDWLRDKLYEMTKLHGVRNLAPEELSQSDLDKINRWDDQSNQSAIQVLKEAESVIATRLAKAGSFIPFQPLSDEELQRYLTSRSTPPSSS</sequence>
<dbReference type="SUPFAM" id="SSF56112">
    <property type="entry name" value="Protein kinase-like (PK-like)"/>
    <property type="match status" value="1"/>
</dbReference>
<dbReference type="PANTHER" id="PTHR38248">
    <property type="entry name" value="FUNK1 6"/>
    <property type="match status" value="1"/>
</dbReference>
<feature type="domain" description="Fungal-type protein kinase" evidence="1">
    <location>
        <begin position="276"/>
        <end position="375"/>
    </location>
</feature>
<protein>
    <recommendedName>
        <fullName evidence="1">Fungal-type protein kinase domain-containing protein</fullName>
    </recommendedName>
</protein>
<dbReference type="InParanoid" id="A0A165FF67"/>
<evidence type="ECO:0000313" key="2">
    <source>
        <dbReference type="EMBL" id="KZT08877.1"/>
    </source>
</evidence>
<reference evidence="2 3" key="1">
    <citation type="journal article" date="2016" name="Mol. Biol. Evol.">
        <title>Comparative Genomics of Early-Diverging Mushroom-Forming Fungi Provides Insights into the Origins of Lignocellulose Decay Capabilities.</title>
        <authorList>
            <person name="Nagy L.G."/>
            <person name="Riley R."/>
            <person name="Tritt A."/>
            <person name="Adam C."/>
            <person name="Daum C."/>
            <person name="Floudas D."/>
            <person name="Sun H."/>
            <person name="Yadav J.S."/>
            <person name="Pangilinan J."/>
            <person name="Larsson K.H."/>
            <person name="Matsuura K."/>
            <person name="Barry K."/>
            <person name="Labutti K."/>
            <person name="Kuo R."/>
            <person name="Ohm R.A."/>
            <person name="Bhattacharya S.S."/>
            <person name="Shirouzu T."/>
            <person name="Yoshinaga Y."/>
            <person name="Martin F.M."/>
            <person name="Grigoriev I.V."/>
            <person name="Hibbett D.S."/>
        </authorList>
    </citation>
    <scope>NUCLEOTIDE SEQUENCE [LARGE SCALE GENOMIC DNA]</scope>
    <source>
        <strain evidence="2 3">93-53</strain>
    </source>
</reference>
<proteinExistence type="predicted"/>
<evidence type="ECO:0000259" key="1">
    <source>
        <dbReference type="Pfam" id="PF17667"/>
    </source>
</evidence>
<organism evidence="2 3">
    <name type="scientific">Laetiporus sulphureus 93-53</name>
    <dbReference type="NCBI Taxonomy" id="1314785"/>
    <lineage>
        <taxon>Eukaryota</taxon>
        <taxon>Fungi</taxon>
        <taxon>Dikarya</taxon>
        <taxon>Basidiomycota</taxon>
        <taxon>Agaricomycotina</taxon>
        <taxon>Agaricomycetes</taxon>
        <taxon>Polyporales</taxon>
        <taxon>Laetiporus</taxon>
    </lineage>
</organism>
<dbReference type="Pfam" id="PF17667">
    <property type="entry name" value="Pkinase_fungal"/>
    <property type="match status" value="2"/>
</dbReference>
<dbReference type="AlphaFoldDB" id="A0A165FF67"/>
<dbReference type="EMBL" id="KV427613">
    <property type="protein sequence ID" value="KZT08877.1"/>
    <property type="molecule type" value="Genomic_DNA"/>
</dbReference>
<evidence type="ECO:0000313" key="3">
    <source>
        <dbReference type="Proteomes" id="UP000076871"/>
    </source>
</evidence>
<feature type="domain" description="Fungal-type protein kinase" evidence="1">
    <location>
        <begin position="24"/>
        <end position="208"/>
    </location>
</feature>
<gene>
    <name evidence="2" type="ORF">LAESUDRAFT_696214</name>
</gene>
<dbReference type="GeneID" id="63823293"/>
<keyword evidence="3" id="KW-1185">Reference proteome</keyword>
<dbReference type="OrthoDB" id="5569250at2759"/>
<dbReference type="RefSeq" id="XP_040766617.1">
    <property type="nucleotide sequence ID" value="XM_040906264.1"/>
</dbReference>
<dbReference type="InterPro" id="IPR040976">
    <property type="entry name" value="Pkinase_fungal"/>
</dbReference>
<accession>A0A165FF67</accession>